<dbReference type="STRING" id="1423810.FD19_GL001624"/>
<reference evidence="4 5" key="1">
    <citation type="journal article" date="2015" name="Genome Announc.">
        <title>Expanding the biotechnology potential of lactobacilli through comparative genomics of 213 strains and associated genera.</title>
        <authorList>
            <person name="Sun Z."/>
            <person name="Harris H.M."/>
            <person name="McCann A."/>
            <person name="Guo C."/>
            <person name="Argimon S."/>
            <person name="Zhang W."/>
            <person name="Yang X."/>
            <person name="Jeffery I.B."/>
            <person name="Cooney J.C."/>
            <person name="Kagawa T.F."/>
            <person name="Liu W."/>
            <person name="Song Y."/>
            <person name="Salvetti E."/>
            <person name="Wrobel A."/>
            <person name="Rasinkangas P."/>
            <person name="Parkhill J."/>
            <person name="Rea M.C."/>
            <person name="O'Sullivan O."/>
            <person name="Ritari J."/>
            <person name="Douillard F.P."/>
            <person name="Paul Ross R."/>
            <person name="Yang R."/>
            <person name="Briner A.E."/>
            <person name="Felis G.E."/>
            <person name="de Vos W.M."/>
            <person name="Barrangou R."/>
            <person name="Klaenhammer T.R."/>
            <person name="Caufield P.W."/>
            <person name="Cui Y."/>
            <person name="Zhang H."/>
            <person name="O'Toole P.W."/>
        </authorList>
    </citation>
    <scope>NUCLEOTIDE SEQUENCE [LARGE SCALE GENOMIC DNA]</scope>
    <source>
        <strain evidence="4 5">DSM 22698</strain>
    </source>
</reference>
<name>A0A0R2C4X4_9LACO</name>
<dbReference type="InterPro" id="IPR029050">
    <property type="entry name" value="Immunoprotect_excell_Ig-like"/>
</dbReference>
<feature type="transmembrane region" description="Helical" evidence="2">
    <location>
        <begin position="37"/>
        <end position="56"/>
    </location>
</feature>
<keyword evidence="1" id="KW-0732">Signal</keyword>
<dbReference type="OrthoDB" id="9962240at2"/>
<feature type="domain" description="DUF4352" evidence="3">
    <location>
        <begin position="55"/>
        <end position="195"/>
    </location>
</feature>
<evidence type="ECO:0000313" key="4">
    <source>
        <dbReference type="EMBL" id="KRM86769.1"/>
    </source>
</evidence>
<dbReference type="Proteomes" id="UP000051789">
    <property type="component" value="Unassembled WGS sequence"/>
</dbReference>
<keyword evidence="2" id="KW-0472">Membrane</keyword>
<dbReference type="PATRIC" id="fig|1423810.4.peg.1672"/>
<keyword evidence="5" id="KW-1185">Reference proteome</keyword>
<accession>A0A0R2C4X4</accession>
<proteinExistence type="predicted"/>
<keyword evidence="2" id="KW-0812">Transmembrane</keyword>
<evidence type="ECO:0000256" key="1">
    <source>
        <dbReference type="ARBA" id="ARBA00022729"/>
    </source>
</evidence>
<dbReference type="AlphaFoldDB" id="A0A0R2C4X4"/>
<dbReference type="Pfam" id="PF11611">
    <property type="entry name" value="DUF4352"/>
    <property type="match status" value="1"/>
</dbReference>
<evidence type="ECO:0000256" key="2">
    <source>
        <dbReference type="SAM" id="Phobius"/>
    </source>
</evidence>
<dbReference type="InterPro" id="IPR029051">
    <property type="entry name" value="DUF4352"/>
</dbReference>
<keyword evidence="2" id="KW-1133">Transmembrane helix</keyword>
<comment type="caution">
    <text evidence="4">The sequence shown here is derived from an EMBL/GenBank/DDBJ whole genome shotgun (WGS) entry which is preliminary data.</text>
</comment>
<gene>
    <name evidence="4" type="ORF">FD19_GL001624</name>
</gene>
<feature type="transmembrane region" description="Helical" evidence="2">
    <location>
        <begin position="6"/>
        <end position="25"/>
    </location>
</feature>
<dbReference type="EMBL" id="AYZK01000005">
    <property type="protein sequence ID" value="KRM86769.1"/>
    <property type="molecule type" value="Genomic_DNA"/>
</dbReference>
<dbReference type="Gene3D" id="2.60.40.1240">
    <property type="match status" value="1"/>
</dbReference>
<protein>
    <recommendedName>
        <fullName evidence="3">DUF4352 domain-containing protein</fullName>
    </recommendedName>
</protein>
<evidence type="ECO:0000259" key="3">
    <source>
        <dbReference type="Pfam" id="PF11611"/>
    </source>
</evidence>
<sequence>MSGLWWMIGFGVVSTLVTVGAALWTARRQLRQQPLNAPVAVMVVGLLLTVSSWVGAGVTVQHLVVAAHTASQMPSQPLQQPQPQAPAADDQLAVGRDAQFGRRLRFAHQLTVVVGPPISRCDAGAKVEQVSVTVHNGGHETAKVDLADFQMYNSGAAMPQLTTLAAKQDVAPGQTRTVRLSFQVANQQDEGQLVVSYHGAGWEWQGTSF</sequence>
<evidence type="ECO:0000313" key="5">
    <source>
        <dbReference type="Proteomes" id="UP000051789"/>
    </source>
</evidence>
<organism evidence="4 5">
    <name type="scientific">Lacticaseibacillus thailandensis DSM 22698 = JCM 13996</name>
    <dbReference type="NCBI Taxonomy" id="1423810"/>
    <lineage>
        <taxon>Bacteria</taxon>
        <taxon>Bacillati</taxon>
        <taxon>Bacillota</taxon>
        <taxon>Bacilli</taxon>
        <taxon>Lactobacillales</taxon>
        <taxon>Lactobacillaceae</taxon>
        <taxon>Lacticaseibacillus</taxon>
    </lineage>
</organism>
<dbReference type="RefSeq" id="WP_054750576.1">
    <property type="nucleotide sequence ID" value="NZ_AYZK01000005.1"/>
</dbReference>